<dbReference type="RefSeq" id="YP_009623627.1">
    <property type="nucleotide sequence ID" value="NC_042116.1"/>
</dbReference>
<dbReference type="Proteomes" id="UP000317227">
    <property type="component" value="Segment"/>
</dbReference>
<protein>
    <submittedName>
        <fullName evidence="1">Uncharacterized protein</fullName>
    </submittedName>
</protein>
<dbReference type="GeneID" id="40100435"/>
<gene>
    <name evidence="1" type="primary">g017</name>
</gene>
<reference evidence="2 4" key="3">
    <citation type="submission" date="2019-06" db="EMBL/GenBank/DDBJ databases">
        <authorList>
            <person name="Bower L."/>
            <person name="Leinonen R."/>
        </authorList>
    </citation>
    <scope>NUCLEOTIDE SEQUENCE [LARGE SCALE GENOMIC DNA]</scope>
</reference>
<reference evidence="3" key="2">
    <citation type="submission" date="2017-10" db="EMBL/GenBank/DDBJ databases">
        <authorList>
            <person name="Skurnik M."/>
        </authorList>
    </citation>
    <scope>NUCLEOTIDE SEQUENCE [LARGE SCALE GENOMIC DNA]</scope>
</reference>
<keyword evidence="3" id="KW-1185">Reference proteome</keyword>
<dbReference type="EMBL" id="LR596615">
    <property type="protein sequence ID" value="VUE36063.1"/>
    <property type="molecule type" value="Genomic_DNA"/>
</dbReference>
<accession>A0A2C9CWA7</accession>
<proteinExistence type="predicted"/>
<dbReference type="KEGG" id="vg:40100435"/>
<dbReference type="EMBL" id="LT960551">
    <property type="protein sequence ID" value="SOK58294.1"/>
    <property type="molecule type" value="Genomic_DNA"/>
</dbReference>
<organism evidence="1 3">
    <name type="scientific">Yersinia phage fHe-Yen9-04</name>
    <dbReference type="NCBI Taxonomy" id="2052742"/>
    <lineage>
        <taxon>Viruses</taxon>
        <taxon>Duplodnaviria</taxon>
        <taxon>Heunggongvirae</taxon>
        <taxon>Uroviricota</taxon>
        <taxon>Caudoviricetes</taxon>
        <taxon>Eneladusvirus</taxon>
        <taxon>Eneladusvirus Yen904</taxon>
    </lineage>
</organism>
<evidence type="ECO:0000313" key="3">
    <source>
        <dbReference type="Proteomes" id="UP000240931"/>
    </source>
</evidence>
<evidence type="ECO:0000313" key="2">
    <source>
        <dbReference type="EMBL" id="VUE36063.1"/>
    </source>
</evidence>
<dbReference type="Proteomes" id="UP000240931">
    <property type="component" value="Segment"/>
</dbReference>
<evidence type="ECO:0000313" key="1">
    <source>
        <dbReference type="EMBL" id="SOK58294.1"/>
    </source>
</evidence>
<dbReference type="OrthoDB" id="40824at10239"/>
<reference evidence="1" key="1">
    <citation type="submission" date="2017-10" db="EMBL/GenBank/DDBJ databases">
        <authorList>
            <person name="Banno H."/>
            <person name="Chua N.-H."/>
        </authorList>
    </citation>
    <scope>NUCLEOTIDE SEQUENCE [LARGE SCALE GENOMIC DNA]</scope>
</reference>
<name>A0A2C9CWA7_9CAUD</name>
<evidence type="ECO:0000313" key="4">
    <source>
        <dbReference type="Proteomes" id="UP000317227"/>
    </source>
</evidence>
<sequence>MKLSFQFMQKRVQYLSTKLKASFELQYTINQNYHLMKNGRFIVMDQPLEVLEIVVSALLSNNIKK</sequence>